<dbReference type="Pfam" id="PF24883">
    <property type="entry name" value="NPHP3_N"/>
    <property type="match status" value="1"/>
</dbReference>
<proteinExistence type="predicted"/>
<sequence>MALARPQLDNSEYTVGWITALPHERAAARAMLDEMHGPPQRRHEKDDNIYDLGSVRREGGQQHYVVIASLPLGQYGNTAATTAAAQILSSFPAIKFGLMVGIGGGIWSERNDIRLGDVVVSKPEGSFGVVKQYSPGKDTVDGFEHWSMMPDILRDMYRKRPSMKQPRSGTGFVHQGTSNDRLFRSDYRHQTKAENCDACDKTGEIARKERPDCDPFVHYGTIASGDMIIKNPQTRDLLGQDCLCFETEAAGLMNDFPCLVIRGISDYCDSHKNDQWQNYAAATAAAYARELLLVIDPAAMDKTPRAIDVSRVLDQVTRVQEKVTEGIQSFRQGQDKQDRRDILNWITHVDYGPQCSDILKRRSEGTGEWLLDSIEFQNWLESKGQTLFCSGIPGAGKTVLSALVVDHLYRKFEGDSSIGIACLFCEYHRHNEQTLEHLLLSLLKQLSQQQTPLPDCVTKLHELHQKRTTRPSIDDIAKILQSATATLSRVFLIVDALDECQMTEGCQVDFISGLFTFKHVVKANIFATSRHIHRIQKKFRGCISLEIKAKVEDIRMYLRGQRRRFTQGLVNDELQARIESKVIKASKNMFLLAAFHMNRLVELKTRQDIINFLESIQESGLDATYKKTIETIENQDQNSVSLAKRILAWTIYAKRSFSVEELRHVLAVRAGSKQFNPDYMPCATDLLSVCAGLVTDNNESGIIRLIHYTTLEFFRQTERDWLRDMQADLAKTCLTYLLYDCFRIGFCRADQAFEAKFNFYEYAAENWARHAGISRSSNASLARKEKIQPLLDEFLATDPLPPSFVYWMFRLKKVIMHRICSSANTSSRVKILDLIFSPLYWVTKMTWKPSNRDPCCRESTFALLEAFISASLEKARLVLASCPHPEHWYNLTRLGCEDRPLLHGCYVAIKARAEP</sequence>
<evidence type="ECO:0000256" key="1">
    <source>
        <dbReference type="ARBA" id="ARBA00022737"/>
    </source>
</evidence>
<dbReference type="InterPro" id="IPR053137">
    <property type="entry name" value="NLR-like"/>
</dbReference>
<dbReference type="InterPro" id="IPR027417">
    <property type="entry name" value="P-loop_NTPase"/>
</dbReference>
<organism evidence="4 5">
    <name type="scientific">Metarhizium guizhouense (strain ARSEF 977)</name>
    <dbReference type="NCBI Taxonomy" id="1276136"/>
    <lineage>
        <taxon>Eukaryota</taxon>
        <taxon>Fungi</taxon>
        <taxon>Dikarya</taxon>
        <taxon>Ascomycota</taxon>
        <taxon>Pezizomycotina</taxon>
        <taxon>Sordariomycetes</taxon>
        <taxon>Hypocreomycetidae</taxon>
        <taxon>Hypocreales</taxon>
        <taxon>Clavicipitaceae</taxon>
        <taxon>Metarhizium</taxon>
    </lineage>
</organism>
<dbReference type="SUPFAM" id="SSF53167">
    <property type="entry name" value="Purine and uridine phosphorylases"/>
    <property type="match status" value="1"/>
</dbReference>
<evidence type="ECO:0000313" key="4">
    <source>
        <dbReference type="EMBL" id="KID86739.1"/>
    </source>
</evidence>
<accession>A0A0B4I2K3</accession>
<dbReference type="InterPro" id="IPR035994">
    <property type="entry name" value="Nucleoside_phosphorylase_sf"/>
</dbReference>
<dbReference type="EMBL" id="AZNH01000020">
    <property type="protein sequence ID" value="KID86739.1"/>
    <property type="molecule type" value="Genomic_DNA"/>
</dbReference>
<dbReference type="HOGENOM" id="CLU_000288_34_2_1"/>
<feature type="domain" description="Nephrocystin 3-like N-terminal" evidence="3">
    <location>
        <begin position="365"/>
        <end position="530"/>
    </location>
</feature>
<dbReference type="Proteomes" id="UP000031192">
    <property type="component" value="Unassembled WGS sequence"/>
</dbReference>
<dbReference type="PANTHER" id="PTHR46082">
    <property type="entry name" value="ATP/GTP-BINDING PROTEIN-RELATED"/>
    <property type="match status" value="1"/>
</dbReference>
<protein>
    <submittedName>
        <fullName evidence="4">Nucleoside phosphorylase domain protein</fullName>
    </submittedName>
</protein>
<dbReference type="Gene3D" id="3.40.50.300">
    <property type="entry name" value="P-loop containing nucleotide triphosphate hydrolases"/>
    <property type="match status" value="1"/>
</dbReference>
<keyword evidence="1" id="KW-0677">Repeat</keyword>
<dbReference type="GO" id="GO:0009116">
    <property type="term" value="P:nucleoside metabolic process"/>
    <property type="evidence" value="ECO:0007669"/>
    <property type="project" value="InterPro"/>
</dbReference>
<feature type="domain" description="GPI inositol-deacylase winged helix" evidence="2">
    <location>
        <begin position="641"/>
        <end position="718"/>
    </location>
</feature>
<evidence type="ECO:0000259" key="3">
    <source>
        <dbReference type="Pfam" id="PF24883"/>
    </source>
</evidence>
<comment type="caution">
    <text evidence="4">The sequence shown here is derived from an EMBL/GenBank/DDBJ whole genome shotgun (WGS) entry which is preliminary data.</text>
</comment>
<dbReference type="GO" id="GO:0003824">
    <property type="term" value="F:catalytic activity"/>
    <property type="evidence" value="ECO:0007669"/>
    <property type="project" value="InterPro"/>
</dbReference>
<evidence type="ECO:0000259" key="2">
    <source>
        <dbReference type="Pfam" id="PF22939"/>
    </source>
</evidence>
<dbReference type="OrthoDB" id="626167at2759"/>
<dbReference type="AlphaFoldDB" id="A0A0B4I2K3"/>
<dbReference type="Gene3D" id="3.40.50.1580">
    <property type="entry name" value="Nucleoside phosphorylase domain"/>
    <property type="match status" value="1"/>
</dbReference>
<evidence type="ECO:0000313" key="5">
    <source>
        <dbReference type="Proteomes" id="UP000031192"/>
    </source>
</evidence>
<dbReference type="InterPro" id="IPR056884">
    <property type="entry name" value="NPHP3-like_N"/>
</dbReference>
<dbReference type="Pfam" id="PF22939">
    <property type="entry name" value="WHD_GPIID"/>
    <property type="match status" value="1"/>
</dbReference>
<reference evidence="4 5" key="1">
    <citation type="journal article" date="2014" name="Proc. Natl. Acad. Sci. U.S.A.">
        <title>Trajectory and genomic determinants of fungal-pathogen speciation and host adaptation.</title>
        <authorList>
            <person name="Hu X."/>
            <person name="Xiao G."/>
            <person name="Zheng P."/>
            <person name="Shang Y."/>
            <person name="Su Y."/>
            <person name="Zhang X."/>
            <person name="Liu X."/>
            <person name="Zhan S."/>
            <person name="St Leger R.J."/>
            <person name="Wang C."/>
        </authorList>
    </citation>
    <scope>NUCLEOTIDE SEQUENCE [LARGE SCALE GENOMIC DNA]</scope>
    <source>
        <strain evidence="4 5">ARSEF 977</strain>
    </source>
</reference>
<keyword evidence="5" id="KW-1185">Reference proteome</keyword>
<name>A0A0B4I2K3_METGA</name>
<dbReference type="PANTHER" id="PTHR46082:SF11">
    <property type="entry name" value="AAA+ ATPASE DOMAIN-CONTAINING PROTEIN-RELATED"/>
    <property type="match status" value="1"/>
</dbReference>
<dbReference type="InterPro" id="IPR054471">
    <property type="entry name" value="GPIID_WHD"/>
</dbReference>
<dbReference type="SUPFAM" id="SSF52540">
    <property type="entry name" value="P-loop containing nucleoside triphosphate hydrolases"/>
    <property type="match status" value="1"/>
</dbReference>
<gene>
    <name evidence="4" type="ORF">MGU_06211</name>
</gene>